<reference evidence="1 2" key="1">
    <citation type="submission" date="2020-08" db="EMBL/GenBank/DDBJ databases">
        <title>Genomic Encyclopedia of Type Strains, Phase IV (KMG-IV): sequencing the most valuable type-strain genomes for metagenomic binning, comparative biology and taxonomic classification.</title>
        <authorList>
            <person name="Goeker M."/>
        </authorList>
    </citation>
    <scope>NUCLEOTIDE SEQUENCE [LARGE SCALE GENOMIC DNA]</scope>
    <source>
        <strain evidence="1 2">DSM 29007</strain>
    </source>
</reference>
<protein>
    <recommendedName>
        <fullName evidence="3">Type II toxin-antitoxin system MqsR family toxin</fullName>
    </recommendedName>
</protein>
<evidence type="ECO:0000313" key="2">
    <source>
        <dbReference type="Proteomes" id="UP000582837"/>
    </source>
</evidence>
<comment type="caution">
    <text evidence="1">The sequence shown here is derived from an EMBL/GenBank/DDBJ whole genome shotgun (WGS) entry which is preliminary data.</text>
</comment>
<name>A0A841H635_9BACT</name>
<evidence type="ECO:0000313" key="1">
    <source>
        <dbReference type="EMBL" id="MBB6073540.1"/>
    </source>
</evidence>
<organism evidence="1 2">
    <name type="scientific">Longimicrobium terrae</name>
    <dbReference type="NCBI Taxonomy" id="1639882"/>
    <lineage>
        <taxon>Bacteria</taxon>
        <taxon>Pseudomonadati</taxon>
        <taxon>Gemmatimonadota</taxon>
        <taxon>Longimicrobiia</taxon>
        <taxon>Longimicrobiales</taxon>
        <taxon>Longimicrobiaceae</taxon>
        <taxon>Longimicrobium</taxon>
    </lineage>
</organism>
<accession>A0A841H635</accession>
<dbReference type="EMBL" id="JACHIA010000025">
    <property type="protein sequence ID" value="MBB6073540.1"/>
    <property type="molecule type" value="Genomic_DNA"/>
</dbReference>
<keyword evidence="2" id="KW-1185">Reference proteome</keyword>
<dbReference type="Proteomes" id="UP000582837">
    <property type="component" value="Unassembled WGS sequence"/>
</dbReference>
<dbReference type="AlphaFoldDB" id="A0A841H635"/>
<gene>
    <name evidence="1" type="ORF">HNQ61_005210</name>
</gene>
<proteinExistence type="predicted"/>
<dbReference type="RefSeq" id="WP_184430782.1">
    <property type="nucleotide sequence ID" value="NZ_JABDTL010000002.1"/>
</dbReference>
<sequence length="101" mass="11552">MGLRDVRVLLVDALESGRYQHQARQAQSEKNLLATEEISAAEVVALLHRCRGSEYSTSPLHFDPATTCHVFRPVQRGERWYIKAYFLSNDAVFISVHRAEH</sequence>
<evidence type="ECO:0008006" key="3">
    <source>
        <dbReference type="Google" id="ProtNLM"/>
    </source>
</evidence>